<feature type="region of interest" description="Disordered" evidence="1">
    <location>
        <begin position="1"/>
        <end position="56"/>
    </location>
</feature>
<name>A0A8S4AA46_9TELE</name>
<feature type="compositionally biased region" description="Basic and acidic residues" evidence="1">
    <location>
        <begin position="20"/>
        <end position="40"/>
    </location>
</feature>
<accession>A0A8S4AA46</accession>
<feature type="region of interest" description="Disordered" evidence="1">
    <location>
        <begin position="71"/>
        <end position="110"/>
    </location>
</feature>
<organism evidence="2 3">
    <name type="scientific">Menidia menidia</name>
    <name type="common">Atlantic silverside</name>
    <dbReference type="NCBI Taxonomy" id="238744"/>
    <lineage>
        <taxon>Eukaryota</taxon>
        <taxon>Metazoa</taxon>
        <taxon>Chordata</taxon>
        <taxon>Craniata</taxon>
        <taxon>Vertebrata</taxon>
        <taxon>Euteleostomi</taxon>
        <taxon>Actinopterygii</taxon>
        <taxon>Neopterygii</taxon>
        <taxon>Teleostei</taxon>
        <taxon>Neoteleostei</taxon>
        <taxon>Acanthomorphata</taxon>
        <taxon>Ovalentaria</taxon>
        <taxon>Atherinomorphae</taxon>
        <taxon>Atheriniformes</taxon>
        <taxon>Atherinopsidae</taxon>
        <taxon>Menidiinae</taxon>
        <taxon>Menidia</taxon>
    </lineage>
</organism>
<proteinExistence type="predicted"/>
<evidence type="ECO:0000313" key="3">
    <source>
        <dbReference type="Proteomes" id="UP000677803"/>
    </source>
</evidence>
<gene>
    <name evidence="2" type="ORF">MMEN_LOCUS2105</name>
</gene>
<evidence type="ECO:0000256" key="1">
    <source>
        <dbReference type="SAM" id="MobiDB-lite"/>
    </source>
</evidence>
<dbReference type="AlphaFoldDB" id="A0A8S4AA46"/>
<protein>
    <submittedName>
        <fullName evidence="2">(Atlantic silverside) hypothetical protein</fullName>
    </submittedName>
</protein>
<keyword evidence="3" id="KW-1185">Reference proteome</keyword>
<comment type="caution">
    <text evidence="2">The sequence shown here is derived from an EMBL/GenBank/DDBJ whole genome shotgun (WGS) entry which is preliminary data.</text>
</comment>
<reference evidence="2" key="1">
    <citation type="submission" date="2021-05" db="EMBL/GenBank/DDBJ databases">
        <authorList>
            <person name="Tigano A."/>
        </authorList>
    </citation>
    <scope>NUCLEOTIDE SEQUENCE</scope>
</reference>
<dbReference type="Proteomes" id="UP000677803">
    <property type="component" value="Unassembled WGS sequence"/>
</dbReference>
<evidence type="ECO:0000313" key="2">
    <source>
        <dbReference type="EMBL" id="CAG5865439.1"/>
    </source>
</evidence>
<dbReference type="OrthoDB" id="10435176at2759"/>
<sequence>MEPPFPDSSRRGPRNGGQTEDPHGQRETQQEHHAERKRSQDAATTGGEVPRGSLAAGPICICSLRISYIPDYPKHSNGDVTQKDAVDPPAHPHALSSLSPPPLRDPKTSD</sequence>
<feature type="compositionally biased region" description="Basic and acidic residues" evidence="1">
    <location>
        <begin position="72"/>
        <end position="86"/>
    </location>
</feature>
<dbReference type="EMBL" id="CAJRST010001113">
    <property type="protein sequence ID" value="CAG5865439.1"/>
    <property type="molecule type" value="Genomic_DNA"/>
</dbReference>